<feature type="domain" description="IrrE N-terminal-like" evidence="1">
    <location>
        <begin position="39"/>
        <end position="143"/>
    </location>
</feature>
<organism evidence="2 3">
    <name type="scientific">Gracilibacillus marinus</name>
    <dbReference type="NCBI Taxonomy" id="630535"/>
    <lineage>
        <taxon>Bacteria</taxon>
        <taxon>Bacillati</taxon>
        <taxon>Bacillota</taxon>
        <taxon>Bacilli</taxon>
        <taxon>Bacillales</taxon>
        <taxon>Bacillaceae</taxon>
        <taxon>Gracilibacillus</taxon>
    </lineage>
</organism>
<protein>
    <submittedName>
        <fullName evidence="2">ImmA/IrrE family metallo-endopeptidase</fullName>
    </submittedName>
</protein>
<gene>
    <name evidence="2" type="ORF">ACFOZ1_15100</name>
</gene>
<comment type="caution">
    <text evidence="2">The sequence shown here is derived from an EMBL/GenBank/DDBJ whole genome shotgun (WGS) entry which is preliminary data.</text>
</comment>
<evidence type="ECO:0000313" key="2">
    <source>
        <dbReference type="EMBL" id="MFC4389107.1"/>
    </source>
</evidence>
<proteinExistence type="predicted"/>
<dbReference type="Proteomes" id="UP001595880">
    <property type="component" value="Unassembled WGS sequence"/>
</dbReference>
<reference evidence="3" key="1">
    <citation type="journal article" date="2019" name="Int. J. Syst. Evol. Microbiol.">
        <title>The Global Catalogue of Microorganisms (GCM) 10K type strain sequencing project: providing services to taxonomists for standard genome sequencing and annotation.</title>
        <authorList>
            <consortium name="The Broad Institute Genomics Platform"/>
            <consortium name="The Broad Institute Genome Sequencing Center for Infectious Disease"/>
            <person name="Wu L."/>
            <person name="Ma J."/>
        </authorList>
    </citation>
    <scope>NUCLEOTIDE SEQUENCE [LARGE SCALE GENOMIC DNA]</scope>
    <source>
        <strain evidence="3">KACC 14058</strain>
    </source>
</reference>
<evidence type="ECO:0000313" key="3">
    <source>
        <dbReference type="Proteomes" id="UP001595880"/>
    </source>
</evidence>
<dbReference type="EMBL" id="JBHSDV010000006">
    <property type="protein sequence ID" value="MFC4389107.1"/>
    <property type="molecule type" value="Genomic_DNA"/>
</dbReference>
<dbReference type="InterPro" id="IPR010359">
    <property type="entry name" value="IrrE_HExxH"/>
</dbReference>
<evidence type="ECO:0000259" key="1">
    <source>
        <dbReference type="Pfam" id="PF06114"/>
    </source>
</evidence>
<dbReference type="RefSeq" id="WP_390200609.1">
    <property type="nucleotide sequence ID" value="NZ_JBHSDV010000006.1"/>
</dbReference>
<sequence>MNLYNYTTTALEDWVTDLYLRRKIVLPRDINPEKIGIIFGIYIHYKPLPTRYDIFGRYKAININKHQESNLQKEEFLHELGHILRHSGHQTMMSDAFRELQEWDARNFTLYAALPHHMIKNYNLDDPYIIDQLSYDFCVTPTLCKTRLDKIKSNIIISQSTKNNSKRGMRNDRRKIMYG</sequence>
<accession>A0ABV8VX43</accession>
<dbReference type="Pfam" id="PF06114">
    <property type="entry name" value="Peptidase_M78"/>
    <property type="match status" value="1"/>
</dbReference>
<keyword evidence="3" id="KW-1185">Reference proteome</keyword>
<name>A0ABV8VX43_9BACI</name>